<evidence type="ECO:0000256" key="2">
    <source>
        <dbReference type="ARBA" id="ARBA00023008"/>
    </source>
</evidence>
<dbReference type="PANTHER" id="PTHR12151">
    <property type="entry name" value="ELECTRON TRANSPORT PROTIN SCO1/SENC FAMILY MEMBER"/>
    <property type="match status" value="1"/>
</dbReference>
<feature type="domain" description="Thioredoxin" evidence="6">
    <location>
        <begin position="29"/>
        <end position="191"/>
    </location>
</feature>
<evidence type="ECO:0000256" key="1">
    <source>
        <dbReference type="ARBA" id="ARBA00010996"/>
    </source>
</evidence>
<keyword evidence="4" id="KW-1015">Disulfide bond</keyword>
<comment type="caution">
    <text evidence="7">The sequence shown here is derived from an EMBL/GenBank/DDBJ whole genome shotgun (WGS) entry which is preliminary data.</text>
</comment>
<evidence type="ECO:0000256" key="5">
    <source>
        <dbReference type="SAM" id="SignalP"/>
    </source>
</evidence>
<keyword evidence="5" id="KW-0732">Signal</keyword>
<accession>A0A4R3QKM9</accession>
<proteinExistence type="inferred from homology"/>
<dbReference type="GO" id="GO:0046872">
    <property type="term" value="F:metal ion binding"/>
    <property type="evidence" value="ECO:0007669"/>
    <property type="project" value="UniProtKB-KW"/>
</dbReference>
<keyword evidence="8" id="KW-1185">Reference proteome</keyword>
<dbReference type="Gene3D" id="3.40.30.10">
    <property type="entry name" value="Glutaredoxin"/>
    <property type="match status" value="1"/>
</dbReference>
<reference evidence="7 8" key="1">
    <citation type="submission" date="2019-03" db="EMBL/GenBank/DDBJ databases">
        <title>Genomic Encyclopedia of Type Strains, Phase IV (KMG-V): Genome sequencing to study the core and pangenomes of soil and plant-associated prokaryotes.</title>
        <authorList>
            <person name="Whitman W."/>
        </authorList>
    </citation>
    <scope>NUCLEOTIDE SEQUENCE [LARGE SCALE GENOMIC DNA]</scope>
    <source>
        <strain evidence="7 8">Gr42</strain>
    </source>
</reference>
<dbReference type="SUPFAM" id="SSF52833">
    <property type="entry name" value="Thioredoxin-like"/>
    <property type="match status" value="1"/>
</dbReference>
<dbReference type="OrthoDB" id="5296507at2"/>
<dbReference type="EMBL" id="SMBJ01000009">
    <property type="protein sequence ID" value="TCU22500.1"/>
    <property type="molecule type" value="Genomic_DNA"/>
</dbReference>
<dbReference type="InterPro" id="IPR036249">
    <property type="entry name" value="Thioredoxin-like_sf"/>
</dbReference>
<dbReference type="RefSeq" id="WP_132661570.1">
    <property type="nucleotide sequence ID" value="NZ_SMBJ01000009.1"/>
</dbReference>
<feature type="disulfide bond" description="Redox-active" evidence="4">
    <location>
        <begin position="67"/>
        <end position="71"/>
    </location>
</feature>
<feature type="chain" id="PRO_5020670260" evidence="5">
    <location>
        <begin position="21"/>
        <end position="194"/>
    </location>
</feature>
<evidence type="ECO:0000256" key="4">
    <source>
        <dbReference type="PIRSR" id="PIRSR603782-2"/>
    </source>
</evidence>
<gene>
    <name evidence="7" type="ORF">EV130_109297</name>
</gene>
<dbReference type="Proteomes" id="UP000295547">
    <property type="component" value="Unassembled WGS sequence"/>
</dbReference>
<organism evidence="7 8">
    <name type="scientific">Rhizobium azibense</name>
    <dbReference type="NCBI Taxonomy" id="1136135"/>
    <lineage>
        <taxon>Bacteria</taxon>
        <taxon>Pseudomonadati</taxon>
        <taxon>Pseudomonadota</taxon>
        <taxon>Alphaproteobacteria</taxon>
        <taxon>Hyphomicrobiales</taxon>
        <taxon>Rhizobiaceae</taxon>
        <taxon>Rhizobium/Agrobacterium group</taxon>
        <taxon>Rhizobium</taxon>
    </lineage>
</organism>
<sequence>MRRWPAKVLLLALLAGPAQAHDASHDQRLPTIGAAPDFTLTSQSGVPVSLREFRGKVVAVAFIFASCTDICPMLTDNMARVKDKLGGAFGSEIVFVSITVDPERDTPEVLKHYAENFNADVKGWSFLTGDPAMVHEVGRKYGVIARKTANGDVDHTLLTSLVDPNGMLRVQYLGAGFDLEEFRSDLLSLLEEAR</sequence>
<evidence type="ECO:0000313" key="8">
    <source>
        <dbReference type="Proteomes" id="UP000295547"/>
    </source>
</evidence>
<evidence type="ECO:0000256" key="3">
    <source>
        <dbReference type="PIRSR" id="PIRSR603782-1"/>
    </source>
</evidence>
<protein>
    <submittedName>
        <fullName evidence="7">Protein SCO1/2</fullName>
    </submittedName>
</protein>
<feature type="binding site" evidence="3">
    <location>
        <position position="71"/>
    </location>
    <ligand>
        <name>Cu cation</name>
        <dbReference type="ChEBI" id="CHEBI:23378"/>
    </ligand>
</feature>
<evidence type="ECO:0000313" key="7">
    <source>
        <dbReference type="EMBL" id="TCU22500.1"/>
    </source>
</evidence>
<dbReference type="PROSITE" id="PS51352">
    <property type="entry name" value="THIOREDOXIN_2"/>
    <property type="match status" value="1"/>
</dbReference>
<name>A0A4R3QKM9_9HYPH</name>
<feature type="signal peptide" evidence="5">
    <location>
        <begin position="1"/>
        <end position="20"/>
    </location>
</feature>
<comment type="similarity">
    <text evidence="1">Belongs to the SCO1/2 family.</text>
</comment>
<dbReference type="InterPro" id="IPR013766">
    <property type="entry name" value="Thioredoxin_domain"/>
</dbReference>
<feature type="binding site" evidence="3">
    <location>
        <position position="67"/>
    </location>
    <ligand>
        <name>Cu cation</name>
        <dbReference type="ChEBI" id="CHEBI:23378"/>
    </ligand>
</feature>
<dbReference type="AlphaFoldDB" id="A0A4R3QKM9"/>
<feature type="binding site" evidence="3">
    <location>
        <position position="155"/>
    </location>
    <ligand>
        <name>Cu cation</name>
        <dbReference type="ChEBI" id="CHEBI:23378"/>
    </ligand>
</feature>
<dbReference type="PANTHER" id="PTHR12151:SF25">
    <property type="entry name" value="LINALOOL DEHYDRATASE_ISOMERASE DOMAIN-CONTAINING PROTEIN"/>
    <property type="match status" value="1"/>
</dbReference>
<dbReference type="Pfam" id="PF02630">
    <property type="entry name" value="SCO1-SenC"/>
    <property type="match status" value="1"/>
</dbReference>
<evidence type="ECO:0000259" key="6">
    <source>
        <dbReference type="PROSITE" id="PS51352"/>
    </source>
</evidence>
<dbReference type="CDD" id="cd02968">
    <property type="entry name" value="SCO"/>
    <property type="match status" value="1"/>
</dbReference>
<dbReference type="InterPro" id="IPR003782">
    <property type="entry name" value="SCO1/SenC"/>
</dbReference>
<keyword evidence="2 3" id="KW-0186">Copper</keyword>
<keyword evidence="3" id="KW-0479">Metal-binding</keyword>